<sequence length="192" mass="19442">MRSTTFLALLSISIVSASVLPTPRPAKRQGDLLGNIIDKGISGATDLLGDATSALDNALDDVTSAINAGVTDATSLFGVVTSKVAEEFTENTSVFGQITSKLDSLVDEVPITKVESWLTSATGAAGSKIASITSSPHTSPSPTHTASTTPSASISQVSLNNNQNSDSAGYVLGVDNRLIVLGLGAVLAAVAL</sequence>
<gene>
    <name evidence="3" type="ORF">I302_05698</name>
    <name evidence="4" type="ORF">I302_107037</name>
</gene>
<reference evidence="3" key="3">
    <citation type="submission" date="2014-01" db="EMBL/GenBank/DDBJ databases">
        <title>Evolution of pathogenesis and genome organization in the Tremellales.</title>
        <authorList>
            <person name="Cuomo C."/>
            <person name="Litvintseva A."/>
            <person name="Heitman J."/>
            <person name="Chen Y."/>
            <person name="Sun S."/>
            <person name="Springer D."/>
            <person name="Dromer F."/>
            <person name="Young S."/>
            <person name="Zeng Q."/>
            <person name="Chapman S."/>
            <person name="Gujja S."/>
            <person name="Saif S."/>
            <person name="Birren B."/>
        </authorList>
    </citation>
    <scope>NUCLEOTIDE SEQUENCE</scope>
    <source>
        <strain evidence="3">CBS 10118</strain>
    </source>
</reference>
<organism evidence="3">
    <name type="scientific">Kwoniella bestiolae CBS 10118</name>
    <dbReference type="NCBI Taxonomy" id="1296100"/>
    <lineage>
        <taxon>Eukaryota</taxon>
        <taxon>Fungi</taxon>
        <taxon>Dikarya</taxon>
        <taxon>Basidiomycota</taxon>
        <taxon>Agaricomycotina</taxon>
        <taxon>Tremellomycetes</taxon>
        <taxon>Tremellales</taxon>
        <taxon>Cryptococcaceae</taxon>
        <taxon>Kwoniella</taxon>
    </lineage>
</organism>
<evidence type="ECO:0000313" key="5">
    <source>
        <dbReference type="Proteomes" id="UP000092730"/>
    </source>
</evidence>
<dbReference type="AlphaFoldDB" id="A0A1B9FZQ4"/>
<feature type="chain" id="PRO_5042334740" description="Cell wall protein" evidence="2">
    <location>
        <begin position="18"/>
        <end position="192"/>
    </location>
</feature>
<proteinExistence type="predicted"/>
<protein>
    <recommendedName>
        <fullName evidence="6">Cell wall protein</fullName>
    </recommendedName>
</protein>
<dbReference type="EMBL" id="CP144545">
    <property type="protein sequence ID" value="WVW85001.1"/>
    <property type="molecule type" value="Genomic_DNA"/>
</dbReference>
<feature type="signal peptide" evidence="2">
    <location>
        <begin position="1"/>
        <end position="17"/>
    </location>
</feature>
<dbReference type="GeneID" id="30210097"/>
<feature type="region of interest" description="Disordered" evidence="1">
    <location>
        <begin position="130"/>
        <end position="159"/>
    </location>
</feature>
<feature type="compositionally biased region" description="Low complexity" evidence="1">
    <location>
        <begin position="130"/>
        <end position="155"/>
    </location>
</feature>
<dbReference type="VEuPathDB" id="FungiDB:I302_05698"/>
<accession>A0A1B9FZQ4</accession>
<dbReference type="KEGG" id="kbi:30210097"/>
<evidence type="ECO:0008006" key="6">
    <source>
        <dbReference type="Google" id="ProtNLM"/>
    </source>
</evidence>
<reference evidence="3" key="1">
    <citation type="submission" date="2013-07" db="EMBL/GenBank/DDBJ databases">
        <title>The Genome Sequence of Cryptococcus bestiolae CBS10118.</title>
        <authorList>
            <consortium name="The Broad Institute Genome Sequencing Platform"/>
            <person name="Cuomo C."/>
            <person name="Litvintseva A."/>
            <person name="Chen Y."/>
            <person name="Heitman J."/>
            <person name="Sun S."/>
            <person name="Springer D."/>
            <person name="Dromer F."/>
            <person name="Young S.K."/>
            <person name="Zeng Q."/>
            <person name="Gargeya S."/>
            <person name="Fitzgerald M."/>
            <person name="Abouelleil A."/>
            <person name="Alvarado L."/>
            <person name="Berlin A.M."/>
            <person name="Chapman S.B."/>
            <person name="Dewar J."/>
            <person name="Goldberg J."/>
            <person name="Griggs A."/>
            <person name="Gujja S."/>
            <person name="Hansen M."/>
            <person name="Howarth C."/>
            <person name="Imamovic A."/>
            <person name="Larimer J."/>
            <person name="McCowan C."/>
            <person name="Murphy C."/>
            <person name="Pearson M."/>
            <person name="Priest M."/>
            <person name="Roberts A."/>
            <person name="Saif S."/>
            <person name="Shea T."/>
            <person name="Sykes S."/>
            <person name="Wortman J."/>
            <person name="Nusbaum C."/>
            <person name="Birren B."/>
        </authorList>
    </citation>
    <scope>NUCLEOTIDE SEQUENCE [LARGE SCALE GENOMIC DNA]</scope>
    <source>
        <strain evidence="3">CBS 10118</strain>
    </source>
</reference>
<keyword evidence="5" id="KW-1185">Reference proteome</keyword>
<evidence type="ECO:0000256" key="2">
    <source>
        <dbReference type="SAM" id="SignalP"/>
    </source>
</evidence>
<evidence type="ECO:0000256" key="1">
    <source>
        <dbReference type="SAM" id="MobiDB-lite"/>
    </source>
</evidence>
<dbReference type="RefSeq" id="XP_019045309.1">
    <property type="nucleotide sequence ID" value="XM_019192312.1"/>
</dbReference>
<reference evidence="4" key="4">
    <citation type="submission" date="2024-02" db="EMBL/GenBank/DDBJ databases">
        <title>Comparative genomics of Cryptococcus and Kwoniella reveals pathogenesis evolution and contrasting modes of karyotype evolution via chromosome fusion or intercentromeric recombination.</title>
        <authorList>
            <person name="Coelho M.A."/>
            <person name="David-Palma M."/>
            <person name="Shea T."/>
            <person name="Bowers K."/>
            <person name="McGinley-Smith S."/>
            <person name="Mohammad A.W."/>
            <person name="Gnirke A."/>
            <person name="Yurkov A.M."/>
            <person name="Nowrousian M."/>
            <person name="Sun S."/>
            <person name="Cuomo C.A."/>
            <person name="Heitman J."/>
        </authorList>
    </citation>
    <scope>NUCLEOTIDE SEQUENCE</scope>
    <source>
        <strain evidence="4">CBS 10118</strain>
    </source>
</reference>
<reference evidence="4" key="2">
    <citation type="submission" date="2013-07" db="EMBL/GenBank/DDBJ databases">
        <authorList>
            <consortium name="The Broad Institute Genome Sequencing Platform"/>
            <person name="Cuomo C."/>
            <person name="Litvintseva A."/>
            <person name="Chen Y."/>
            <person name="Heitman J."/>
            <person name="Sun S."/>
            <person name="Springer D."/>
            <person name="Dromer F."/>
            <person name="Young S.K."/>
            <person name="Zeng Q."/>
            <person name="Gargeya S."/>
            <person name="Fitzgerald M."/>
            <person name="Abouelleil A."/>
            <person name="Alvarado L."/>
            <person name="Berlin A.M."/>
            <person name="Chapman S.B."/>
            <person name="Dewar J."/>
            <person name="Goldberg J."/>
            <person name="Griggs A."/>
            <person name="Gujja S."/>
            <person name="Hansen M."/>
            <person name="Howarth C."/>
            <person name="Imamovic A."/>
            <person name="Larimer J."/>
            <person name="McCowan C."/>
            <person name="Murphy C."/>
            <person name="Pearson M."/>
            <person name="Priest M."/>
            <person name="Roberts A."/>
            <person name="Saif S."/>
            <person name="Shea T."/>
            <person name="Sykes S."/>
            <person name="Wortman J."/>
            <person name="Nusbaum C."/>
            <person name="Birren B."/>
        </authorList>
    </citation>
    <scope>NUCLEOTIDE SEQUENCE</scope>
    <source>
        <strain evidence="4">CBS 10118</strain>
    </source>
</reference>
<dbReference type="EMBL" id="KI894022">
    <property type="protein sequence ID" value="OCF24239.1"/>
    <property type="molecule type" value="Genomic_DNA"/>
</dbReference>
<name>A0A1B9FZQ4_9TREE</name>
<dbReference type="Proteomes" id="UP000092730">
    <property type="component" value="Chromosome 5"/>
</dbReference>
<dbReference type="OrthoDB" id="10457641at2759"/>
<keyword evidence="2" id="KW-0732">Signal</keyword>
<evidence type="ECO:0000313" key="3">
    <source>
        <dbReference type="EMBL" id="OCF24239.1"/>
    </source>
</evidence>
<evidence type="ECO:0000313" key="4">
    <source>
        <dbReference type="EMBL" id="WVW85001.1"/>
    </source>
</evidence>